<sequence>MNLVSTDVPMCTNVLVGTDNAANTDIHVSTHIPVAKPSCRDGISSLKRLPVKMEFLNLIEKRTVFVYHAEELNLKSKRDLLGICKNRIEDVMFQNACRDGHKINVGNSLAFILKCSLWSSAIILLVLAMVVVDLMLEALYPDVYRNVHEYGMGIDIAKGVFGIYQGASNHEELHNLMKATIMIRRLKKEVLSELPNICMEIIISVSDSVANQKQNQRQFFISVSDPLLIRDGSETEYKNSIADSVSD</sequence>
<evidence type="ECO:0000313" key="6">
    <source>
        <dbReference type="EMBL" id="KAK9081287.1"/>
    </source>
</evidence>
<dbReference type="PANTHER" id="PTHR45766">
    <property type="entry name" value="DNA ANNEALING HELICASE AND ENDONUCLEASE ZRANB3 FAMILY MEMBER"/>
    <property type="match status" value="1"/>
</dbReference>
<dbReference type="PANTHER" id="PTHR45766:SF3">
    <property type="entry name" value="DNA ANNEALING HELICASE AND ENDONUCLEASE ZRANB3"/>
    <property type="match status" value="1"/>
</dbReference>
<dbReference type="GO" id="GO:0004520">
    <property type="term" value="F:DNA endonuclease activity"/>
    <property type="evidence" value="ECO:0007669"/>
    <property type="project" value="TreeGrafter"/>
</dbReference>
<dbReference type="GO" id="GO:0005524">
    <property type="term" value="F:ATP binding"/>
    <property type="evidence" value="ECO:0007669"/>
    <property type="project" value="UniProtKB-KW"/>
</dbReference>
<keyword evidence="5" id="KW-1133">Transmembrane helix</keyword>
<keyword evidence="1" id="KW-0547">Nucleotide-binding</keyword>
<keyword evidence="3" id="KW-0347">Helicase</keyword>
<dbReference type="Proteomes" id="UP001420932">
    <property type="component" value="Unassembled WGS sequence"/>
</dbReference>
<evidence type="ECO:0000256" key="3">
    <source>
        <dbReference type="ARBA" id="ARBA00022806"/>
    </source>
</evidence>
<accession>A0AAP0DZ02</accession>
<keyword evidence="7" id="KW-1185">Reference proteome</keyword>
<dbReference type="GO" id="GO:0043596">
    <property type="term" value="C:nuclear replication fork"/>
    <property type="evidence" value="ECO:0007669"/>
    <property type="project" value="TreeGrafter"/>
</dbReference>
<keyword evidence="4" id="KW-0067">ATP-binding</keyword>
<reference evidence="6 7" key="1">
    <citation type="submission" date="2024-01" db="EMBL/GenBank/DDBJ databases">
        <title>Genome assemblies of Stephania.</title>
        <authorList>
            <person name="Yang L."/>
        </authorList>
    </citation>
    <scope>NUCLEOTIDE SEQUENCE [LARGE SCALE GENOMIC DNA]</scope>
    <source>
        <strain evidence="6">YNDBR</strain>
        <tissue evidence="6">Leaf</tissue>
    </source>
</reference>
<comment type="caution">
    <text evidence="6">The sequence shown here is derived from an EMBL/GenBank/DDBJ whole genome shotgun (WGS) entry which is preliminary data.</text>
</comment>
<evidence type="ECO:0000256" key="5">
    <source>
        <dbReference type="SAM" id="Phobius"/>
    </source>
</evidence>
<dbReference type="GO" id="GO:0031297">
    <property type="term" value="P:replication fork processing"/>
    <property type="evidence" value="ECO:0007669"/>
    <property type="project" value="TreeGrafter"/>
</dbReference>
<dbReference type="AlphaFoldDB" id="A0AAP0DZ02"/>
<dbReference type="EMBL" id="JBBNAF010000056">
    <property type="protein sequence ID" value="KAK9081287.1"/>
    <property type="molecule type" value="Genomic_DNA"/>
</dbReference>
<name>A0AAP0DZ02_9MAGN</name>
<keyword evidence="5" id="KW-0812">Transmembrane</keyword>
<evidence type="ECO:0000256" key="4">
    <source>
        <dbReference type="ARBA" id="ARBA00022840"/>
    </source>
</evidence>
<feature type="transmembrane region" description="Helical" evidence="5">
    <location>
        <begin position="117"/>
        <end position="136"/>
    </location>
</feature>
<evidence type="ECO:0000256" key="1">
    <source>
        <dbReference type="ARBA" id="ARBA00022741"/>
    </source>
</evidence>
<gene>
    <name evidence="6" type="ORF">Syun_030650</name>
</gene>
<dbReference type="GO" id="GO:0016787">
    <property type="term" value="F:hydrolase activity"/>
    <property type="evidence" value="ECO:0007669"/>
    <property type="project" value="UniProtKB-KW"/>
</dbReference>
<keyword evidence="2" id="KW-0378">Hydrolase</keyword>
<protein>
    <submittedName>
        <fullName evidence="6">Uncharacterized protein</fullName>
    </submittedName>
</protein>
<keyword evidence="5" id="KW-0472">Membrane</keyword>
<evidence type="ECO:0000313" key="7">
    <source>
        <dbReference type="Proteomes" id="UP001420932"/>
    </source>
</evidence>
<proteinExistence type="predicted"/>
<organism evidence="6 7">
    <name type="scientific">Stephania yunnanensis</name>
    <dbReference type="NCBI Taxonomy" id="152371"/>
    <lineage>
        <taxon>Eukaryota</taxon>
        <taxon>Viridiplantae</taxon>
        <taxon>Streptophyta</taxon>
        <taxon>Embryophyta</taxon>
        <taxon>Tracheophyta</taxon>
        <taxon>Spermatophyta</taxon>
        <taxon>Magnoliopsida</taxon>
        <taxon>Ranunculales</taxon>
        <taxon>Menispermaceae</taxon>
        <taxon>Menispermoideae</taxon>
        <taxon>Cissampelideae</taxon>
        <taxon>Stephania</taxon>
    </lineage>
</organism>
<dbReference type="GO" id="GO:0004386">
    <property type="term" value="F:helicase activity"/>
    <property type="evidence" value="ECO:0007669"/>
    <property type="project" value="UniProtKB-KW"/>
</dbReference>
<dbReference type="GO" id="GO:0006281">
    <property type="term" value="P:DNA repair"/>
    <property type="evidence" value="ECO:0007669"/>
    <property type="project" value="TreeGrafter"/>
</dbReference>
<evidence type="ECO:0000256" key="2">
    <source>
        <dbReference type="ARBA" id="ARBA00022801"/>
    </source>
</evidence>